<dbReference type="InterPro" id="IPR013083">
    <property type="entry name" value="Znf_RING/FYVE/PHD"/>
</dbReference>
<feature type="compositionally biased region" description="Basic and acidic residues" evidence="2">
    <location>
        <begin position="363"/>
        <end position="375"/>
    </location>
</feature>
<keyword evidence="1" id="KW-0479">Metal-binding</keyword>
<dbReference type="AlphaFoldDB" id="A0A0F4YME1"/>
<comment type="caution">
    <text evidence="5">The sequence shown here is derived from an EMBL/GenBank/DDBJ whole genome shotgun (WGS) entry which is preliminary data.</text>
</comment>
<feature type="domain" description="RING-type" evidence="4">
    <location>
        <begin position="257"/>
        <end position="299"/>
    </location>
</feature>
<gene>
    <name evidence="5" type="ORF">T310_6774</name>
</gene>
<dbReference type="PROSITE" id="PS50089">
    <property type="entry name" value="ZF_RING_2"/>
    <property type="match status" value="1"/>
</dbReference>
<feature type="compositionally biased region" description="Polar residues" evidence="2">
    <location>
        <begin position="154"/>
        <end position="166"/>
    </location>
</feature>
<feature type="compositionally biased region" description="Low complexity" evidence="2">
    <location>
        <begin position="1"/>
        <end position="18"/>
    </location>
</feature>
<evidence type="ECO:0000256" key="2">
    <source>
        <dbReference type="SAM" id="MobiDB-lite"/>
    </source>
</evidence>
<sequence>MSSPSQTSSSAVPTSTGNNGDGSGGGGGPTSSPLLFFVALGFGVVFTNLWIIVGVKYCFRYNQRNRQLRNEETGEPIDLMSAPRTHRRRREKKLMTMEEVNERFPLMKYKAWRSSRLDKGLPSAGGIMAPSSRPQTPKNENRDISPAIEPVLADSQSAAPTASTPTKGRECHDPNPIEPSSLVEHAENLTVKTDEKAATDTGMLVESSRSDMACDPSGKGSQIHPQKQSQAFEDDDDDDQIRMAVSAELLPSPGDSCAICLDLIEDDDDIRGLTCGHAFHASCVDPWLTSRRACCPLCKADYYVPKPRPEGPETVLEAERLGRRTTGRTNTPNPPQAVLIGGRANPFRARIVLPGRFMAIVPSEERDGSSRHVQDGRSPWHTQNYSSNSRDTPNTVIDGTEARNWRTRLAAVRVLRSSFRSSNGLSRERPAHGNHSPLRTPVAGEETPTPRQLESGSTT</sequence>
<dbReference type="GO" id="GO:0008270">
    <property type="term" value="F:zinc ion binding"/>
    <property type="evidence" value="ECO:0007669"/>
    <property type="project" value="UniProtKB-KW"/>
</dbReference>
<accession>A0A0F4YME1</accession>
<feature type="region of interest" description="Disordered" evidence="2">
    <location>
        <begin position="420"/>
        <end position="459"/>
    </location>
</feature>
<feature type="compositionally biased region" description="Polar residues" evidence="2">
    <location>
        <begin position="449"/>
        <end position="459"/>
    </location>
</feature>
<dbReference type="GeneID" id="25319059"/>
<keyword evidence="1" id="KW-0863">Zinc-finger</keyword>
<proteinExistence type="predicted"/>
<dbReference type="Pfam" id="PF13639">
    <property type="entry name" value="zf-RING_2"/>
    <property type="match status" value="1"/>
</dbReference>
<feature type="compositionally biased region" description="Polar residues" evidence="2">
    <location>
        <begin position="380"/>
        <end position="397"/>
    </location>
</feature>
<keyword evidence="3" id="KW-0812">Transmembrane</keyword>
<dbReference type="InterPro" id="IPR051826">
    <property type="entry name" value="E3_ubiquitin-ligase_domain"/>
</dbReference>
<evidence type="ECO:0000256" key="3">
    <source>
        <dbReference type="SAM" id="Phobius"/>
    </source>
</evidence>
<dbReference type="SMART" id="SM00184">
    <property type="entry name" value="RING"/>
    <property type="match status" value="1"/>
</dbReference>
<dbReference type="GO" id="GO:0061630">
    <property type="term" value="F:ubiquitin protein ligase activity"/>
    <property type="evidence" value="ECO:0007669"/>
    <property type="project" value="TreeGrafter"/>
</dbReference>
<dbReference type="CDD" id="cd16473">
    <property type="entry name" value="RING-H2_RNF103"/>
    <property type="match status" value="1"/>
</dbReference>
<evidence type="ECO:0000313" key="5">
    <source>
        <dbReference type="EMBL" id="KKA19260.1"/>
    </source>
</evidence>
<keyword evidence="3" id="KW-1133">Transmembrane helix</keyword>
<feature type="region of interest" description="Disordered" evidence="2">
    <location>
        <begin position="1"/>
        <end position="27"/>
    </location>
</feature>
<keyword evidence="1" id="KW-0862">Zinc</keyword>
<protein>
    <submittedName>
        <fullName evidence="5">RING-8 protein</fullName>
    </submittedName>
</protein>
<feature type="region of interest" description="Disordered" evidence="2">
    <location>
        <begin position="207"/>
        <end position="237"/>
    </location>
</feature>
<keyword evidence="6" id="KW-1185">Reference proteome</keyword>
<dbReference type="OrthoDB" id="8062037at2759"/>
<dbReference type="FunFam" id="3.30.40.10:FF:000539">
    <property type="entry name" value="Ring finger domain protein"/>
    <property type="match status" value="1"/>
</dbReference>
<dbReference type="SUPFAM" id="SSF57850">
    <property type="entry name" value="RING/U-box"/>
    <property type="match status" value="1"/>
</dbReference>
<feature type="compositionally biased region" description="Polar residues" evidence="2">
    <location>
        <begin position="219"/>
        <end position="231"/>
    </location>
</feature>
<dbReference type="RefSeq" id="XP_013325872.1">
    <property type="nucleotide sequence ID" value="XM_013470418.1"/>
</dbReference>
<dbReference type="PANTHER" id="PTHR22765:SF434">
    <property type="entry name" value="GB|AAD18119.1-RELATED"/>
    <property type="match status" value="1"/>
</dbReference>
<dbReference type="Proteomes" id="UP000053958">
    <property type="component" value="Unassembled WGS sequence"/>
</dbReference>
<evidence type="ECO:0000259" key="4">
    <source>
        <dbReference type="PROSITE" id="PS50089"/>
    </source>
</evidence>
<feature type="transmembrane region" description="Helical" evidence="3">
    <location>
        <begin position="34"/>
        <end position="59"/>
    </location>
</feature>
<feature type="region of interest" description="Disordered" evidence="2">
    <location>
        <begin position="122"/>
        <end position="184"/>
    </location>
</feature>
<dbReference type="InterPro" id="IPR001841">
    <property type="entry name" value="Znf_RING"/>
</dbReference>
<dbReference type="GO" id="GO:0006511">
    <property type="term" value="P:ubiquitin-dependent protein catabolic process"/>
    <property type="evidence" value="ECO:0007669"/>
    <property type="project" value="TreeGrafter"/>
</dbReference>
<dbReference type="PANTHER" id="PTHR22765">
    <property type="entry name" value="RING FINGER AND PROTEASE ASSOCIATED DOMAIN-CONTAINING"/>
    <property type="match status" value="1"/>
</dbReference>
<dbReference type="Gene3D" id="3.30.40.10">
    <property type="entry name" value="Zinc/RING finger domain, C3HC4 (zinc finger)"/>
    <property type="match status" value="1"/>
</dbReference>
<keyword evidence="3" id="KW-0472">Membrane</keyword>
<dbReference type="STRING" id="1408163.A0A0F4YME1"/>
<name>A0A0F4YME1_RASE3</name>
<evidence type="ECO:0000313" key="6">
    <source>
        <dbReference type="Proteomes" id="UP000053958"/>
    </source>
</evidence>
<reference evidence="5 6" key="1">
    <citation type="submission" date="2015-04" db="EMBL/GenBank/DDBJ databases">
        <authorList>
            <person name="Heijne W.H."/>
            <person name="Fedorova N.D."/>
            <person name="Nierman W.C."/>
            <person name="Vollebregt A.W."/>
            <person name="Zhao Z."/>
            <person name="Wu L."/>
            <person name="Kumar M."/>
            <person name="Stam H."/>
            <person name="van den Berg M.A."/>
            <person name="Pel H.J."/>
        </authorList>
    </citation>
    <scope>NUCLEOTIDE SEQUENCE [LARGE SCALE GENOMIC DNA]</scope>
    <source>
        <strain evidence="5 6">CBS 393.64</strain>
    </source>
</reference>
<dbReference type="EMBL" id="LASV01000364">
    <property type="protein sequence ID" value="KKA19260.1"/>
    <property type="molecule type" value="Genomic_DNA"/>
</dbReference>
<feature type="region of interest" description="Disordered" evidence="2">
    <location>
        <begin position="363"/>
        <end position="399"/>
    </location>
</feature>
<evidence type="ECO:0000256" key="1">
    <source>
        <dbReference type="PROSITE-ProRule" id="PRU00175"/>
    </source>
</evidence>
<organism evidence="5 6">
    <name type="scientific">Rasamsonia emersonii (strain ATCC 16479 / CBS 393.64 / IMI 116815)</name>
    <dbReference type="NCBI Taxonomy" id="1408163"/>
    <lineage>
        <taxon>Eukaryota</taxon>
        <taxon>Fungi</taxon>
        <taxon>Dikarya</taxon>
        <taxon>Ascomycota</taxon>
        <taxon>Pezizomycotina</taxon>
        <taxon>Eurotiomycetes</taxon>
        <taxon>Eurotiomycetidae</taxon>
        <taxon>Eurotiales</taxon>
        <taxon>Trichocomaceae</taxon>
        <taxon>Rasamsonia</taxon>
    </lineage>
</organism>
<dbReference type="GO" id="GO:0005737">
    <property type="term" value="C:cytoplasm"/>
    <property type="evidence" value="ECO:0007669"/>
    <property type="project" value="TreeGrafter"/>
</dbReference>